<protein>
    <submittedName>
        <fullName evidence="2">Uncharacterized protein</fullName>
    </submittedName>
</protein>
<comment type="caution">
    <text evidence="2">The sequence shown here is derived from an EMBL/GenBank/DDBJ whole genome shotgun (WGS) entry which is preliminary data.</text>
</comment>
<dbReference type="Proteomes" id="UP000663874">
    <property type="component" value="Unassembled WGS sequence"/>
</dbReference>
<name>A0A819WXM8_9BILA</name>
<evidence type="ECO:0000313" key="3">
    <source>
        <dbReference type="Proteomes" id="UP000663874"/>
    </source>
</evidence>
<organism evidence="2 3">
    <name type="scientific">Rotaria sordida</name>
    <dbReference type="NCBI Taxonomy" id="392033"/>
    <lineage>
        <taxon>Eukaryota</taxon>
        <taxon>Metazoa</taxon>
        <taxon>Spiralia</taxon>
        <taxon>Gnathifera</taxon>
        <taxon>Rotifera</taxon>
        <taxon>Eurotatoria</taxon>
        <taxon>Bdelloidea</taxon>
        <taxon>Philodinida</taxon>
        <taxon>Philodinidae</taxon>
        <taxon>Rotaria</taxon>
    </lineage>
</organism>
<reference evidence="2" key="1">
    <citation type="submission" date="2021-02" db="EMBL/GenBank/DDBJ databases">
        <authorList>
            <person name="Nowell W R."/>
        </authorList>
    </citation>
    <scope>NUCLEOTIDE SEQUENCE</scope>
</reference>
<sequence>MQEESLAIGQELELTTRQIDLRDRINEKQLTQKISVTNLQIYPGLYRQYQEEYGRMKDYLNEYKSVKEILLKKKREEKAQIENELAQLNTNLKENRKKLSRFKDEKLTLLKEEAILTEDILQKTEEEIQYEHEYEINYILDKEIESPRIRKTFLNKIEEDAFLPFVQKLTNSDQNNGNLLVFRVLSASISGKEDDQLVERSVCWLINFDPTKIDFQEITKIIKQFFQGDETVLCQFENSHKSAKIEQFDPYSIFIESLKAMINILKNIFQTKLSDMKFNLKQIERFYRGIHYSYEIDMNQIIQSIQNMKIDNGDLELNIIFVNFLKQIELITIEKFLDKMDKKTRNNLLKNLKLVLNYLNNKNEEIMFSYLDKDFLNQLSALRAKLGDFNNSLLINIENGLKNIKEKRFLQQINIIDDVEQMIQIFDFRRLFRLECSSIDFHHNNSCLTKLELDMLEFNEKPTFEQLISLAKSFRDVLEEKKDLFYGRSVKNDKKFFEVIIHNFDYFAQSTFEPNLLGEFEAVITKLPFTKQCFDEIYQDFLIKIKNKKDLDKLITCLEQKSLSSKSYHTIVNKLLSSYIDLDEPKKQSIKEKINQVQDNNIELVYKELRSLINPEEVEVKCEQLNEELNERNQDMEFIKSIKPIIGEKFQTVDLENMPLSSIEKVVETILLEVFYELYDMYNDKSLRDKAKEDYKEQVLFILKLDKNPEKCFSMFQTLCKQSYYCNDLLNTDDFEMFDRIEIKNSLFKLDYYYHNIPCDLENIPCHLEQLQKLFKISKTFLSNQTLENCPCKIKQIRLRQYTDLKNDLFRLQIEKELTEVNINRQIQVYLNDENQQEDDG</sequence>
<dbReference type="EMBL" id="CAJOBE010011416">
    <property type="protein sequence ID" value="CAF4130525.1"/>
    <property type="molecule type" value="Genomic_DNA"/>
</dbReference>
<gene>
    <name evidence="2" type="ORF">FNK824_LOCUS32724</name>
</gene>
<dbReference type="AlphaFoldDB" id="A0A819WXM8"/>
<feature type="coiled-coil region" evidence="1">
    <location>
        <begin position="56"/>
        <end position="127"/>
    </location>
</feature>
<proteinExistence type="predicted"/>
<evidence type="ECO:0000256" key="1">
    <source>
        <dbReference type="SAM" id="Coils"/>
    </source>
</evidence>
<accession>A0A819WXM8</accession>
<keyword evidence="1" id="KW-0175">Coiled coil</keyword>
<evidence type="ECO:0000313" key="2">
    <source>
        <dbReference type="EMBL" id="CAF4130525.1"/>
    </source>
</evidence>